<dbReference type="InterPro" id="IPR006142">
    <property type="entry name" value="INTEIN"/>
</dbReference>
<evidence type="ECO:0000256" key="6">
    <source>
        <dbReference type="SAM" id="MobiDB-lite"/>
    </source>
</evidence>
<evidence type="ECO:0000256" key="5">
    <source>
        <dbReference type="ARBA" id="ARBA00023014"/>
    </source>
</evidence>
<keyword evidence="3" id="KW-0651">Protein splicing</keyword>
<keyword evidence="9" id="KW-1185">Reference proteome</keyword>
<proteinExistence type="predicted"/>
<dbReference type="NCBIfam" id="NF038136">
    <property type="entry name" value="rSAM_Rv_intein"/>
    <property type="match status" value="1"/>
</dbReference>
<evidence type="ECO:0000256" key="1">
    <source>
        <dbReference type="ARBA" id="ARBA00022723"/>
    </source>
</evidence>
<evidence type="ECO:0000259" key="7">
    <source>
        <dbReference type="SMART" id="SM00305"/>
    </source>
</evidence>
<dbReference type="Gene3D" id="3.80.30.30">
    <property type="match status" value="1"/>
</dbReference>
<feature type="compositionally biased region" description="Pro residues" evidence="6">
    <location>
        <begin position="639"/>
        <end position="654"/>
    </location>
</feature>
<keyword evidence="2" id="KW-0068">Autocatalytic cleavage</keyword>
<name>A0ABN2CP73_9ACTN</name>
<feature type="compositionally biased region" description="Low complexity" evidence="6">
    <location>
        <begin position="792"/>
        <end position="809"/>
    </location>
</feature>
<evidence type="ECO:0000256" key="3">
    <source>
        <dbReference type="ARBA" id="ARBA00023000"/>
    </source>
</evidence>
<dbReference type="InterPro" id="IPR030934">
    <property type="entry name" value="Intein_C"/>
</dbReference>
<evidence type="ECO:0000256" key="4">
    <source>
        <dbReference type="ARBA" id="ARBA00023004"/>
    </source>
</evidence>
<dbReference type="CDD" id="cd00081">
    <property type="entry name" value="Hint"/>
    <property type="match status" value="1"/>
</dbReference>
<dbReference type="RefSeq" id="WP_344512158.1">
    <property type="nucleotide sequence ID" value="NZ_BAAAQD010000031.1"/>
</dbReference>
<sequence length="826" mass="86660">MRWDNLKATGGPGTGDAGPVRALPLALAGAVARTFDTPEFRGVTFYEVQAKSLINQVPGQSRVPFEWTINPYRGCSHACVYCLAGDTAILMADGTTRPLADLRPGDDIIGTVRDGRLRRYVTTKVLAHWSTVKPAHRVTLHDGTTLVASGDHRFLSDRGWKHVTGARHGRARRPHLTTANRLTGFGALPERPRVTPGYRRGYLCGFVHGDGHVGPVAPAALRRARAYATACGGLHAMAADDREFAGASVRDTSAVIDWPEVPTRAWRQGFVAGLFDAAGDMSGELPAFDLVDKVVVDWLVECLTVLGFATVTDGTLTRVLGGVRERLRFGLMFAPATPTGTVAGELVRGDESLRVTAIEPLGVDVPMFDITTGTGDFIAGGVVSHNCFARNTHTYLDLDAGHDFDSQIVVKVNAGEVLRRELSAPSWTPRHLAMGSNVDCYQRAEGRYQLMRDILAALRDHANPFSILTKGTLIARDLDLLTQAAQVTTVGVSMSIGFVDEPLWRSVEPGTPSPRRRLDVVRRLADAGFAVGVLMAPILPGLTDTAESIDTTVAALAAAGAASVVPLALHLRPGAREWYQAWLAREHPHLAPRYRQLYGDGAYAGQAYQREVAARVRLACRRHGLPTGDTSTTRQLSAAPPPPAADTLPLPFPPTTTGAPPIAGGSAPGSTSAPPDNSTSGPATSPTTAPPNSPTGSPATTDTPPRPTTRTPPNRSASGPATATTPLPLPISPTAAGTQAKSTTPQSAASVDPAPADRAPGTPGTTAEPLPLSISPASVETPEKSLTGQPTAPGALSRGSAGASAAPVVEGGRAGVVEVGEQLSLL</sequence>
<dbReference type="InterPro" id="IPR036844">
    <property type="entry name" value="Hint_dom_sf"/>
</dbReference>
<dbReference type="PANTHER" id="PTHR43432:SF3">
    <property type="entry name" value="SLR0285 PROTEIN"/>
    <property type="match status" value="1"/>
</dbReference>
<dbReference type="SMART" id="SM00305">
    <property type="entry name" value="HintC"/>
    <property type="match status" value="1"/>
</dbReference>
<protein>
    <submittedName>
        <fullName evidence="8">Intein-containing Rv2578c family radical SAM protein</fullName>
    </submittedName>
</protein>
<keyword evidence="1" id="KW-0479">Metal-binding</keyword>
<reference evidence="8 9" key="1">
    <citation type="journal article" date="2019" name="Int. J. Syst. Evol. Microbiol.">
        <title>The Global Catalogue of Microorganisms (GCM) 10K type strain sequencing project: providing services to taxonomists for standard genome sequencing and annotation.</title>
        <authorList>
            <consortium name="The Broad Institute Genomics Platform"/>
            <consortium name="The Broad Institute Genome Sequencing Center for Infectious Disease"/>
            <person name="Wu L."/>
            <person name="Ma J."/>
        </authorList>
    </citation>
    <scope>NUCLEOTIDE SEQUENCE [LARGE SCALE GENOMIC DNA]</scope>
    <source>
        <strain evidence="8 9">JCM 15933</strain>
    </source>
</reference>
<organism evidence="8 9">
    <name type="scientific">Dactylosporangium maewongense</name>
    <dbReference type="NCBI Taxonomy" id="634393"/>
    <lineage>
        <taxon>Bacteria</taxon>
        <taxon>Bacillati</taxon>
        <taxon>Actinomycetota</taxon>
        <taxon>Actinomycetes</taxon>
        <taxon>Micromonosporales</taxon>
        <taxon>Micromonosporaceae</taxon>
        <taxon>Dactylosporangium</taxon>
    </lineage>
</organism>
<keyword evidence="5" id="KW-0411">Iron-sulfur</keyword>
<dbReference type="PROSITE" id="PS50817">
    <property type="entry name" value="INTEIN_N_TER"/>
    <property type="match status" value="1"/>
</dbReference>
<dbReference type="PANTHER" id="PTHR43432">
    <property type="entry name" value="SLR0285 PROTEIN"/>
    <property type="match status" value="1"/>
</dbReference>
<dbReference type="PROSITE" id="PS50818">
    <property type="entry name" value="INTEIN_C_TER"/>
    <property type="match status" value="1"/>
</dbReference>
<dbReference type="InterPro" id="IPR006141">
    <property type="entry name" value="Intein_N"/>
</dbReference>
<feature type="domain" description="Hint" evidence="7">
    <location>
        <begin position="348"/>
        <end position="392"/>
    </location>
</feature>
<dbReference type="InterPro" id="IPR003586">
    <property type="entry name" value="Hint_dom_C"/>
</dbReference>
<comment type="caution">
    <text evidence="8">The sequence shown here is derived from an EMBL/GenBank/DDBJ whole genome shotgun (WGS) entry which is preliminary data.</text>
</comment>
<dbReference type="NCBIfam" id="NF038135">
    <property type="entry name" value="rSAM_Rv2578c"/>
    <property type="match status" value="1"/>
</dbReference>
<dbReference type="Proteomes" id="UP001501470">
    <property type="component" value="Unassembled WGS sequence"/>
</dbReference>
<dbReference type="SUPFAM" id="SSF51294">
    <property type="entry name" value="Hedgehog/intein (Hint) domain"/>
    <property type="match status" value="1"/>
</dbReference>
<dbReference type="SUPFAM" id="SSF102114">
    <property type="entry name" value="Radical SAM enzymes"/>
    <property type="match status" value="1"/>
</dbReference>
<evidence type="ECO:0000313" key="8">
    <source>
        <dbReference type="EMBL" id="GAA1561997.1"/>
    </source>
</evidence>
<dbReference type="PRINTS" id="PR00379">
    <property type="entry name" value="INTEIN"/>
</dbReference>
<feature type="compositionally biased region" description="Low complexity" evidence="6">
    <location>
        <begin position="694"/>
        <end position="736"/>
    </location>
</feature>
<evidence type="ECO:0000256" key="2">
    <source>
        <dbReference type="ARBA" id="ARBA00022813"/>
    </source>
</evidence>
<gene>
    <name evidence="8" type="ORF">GCM10009827_099290</name>
</gene>
<dbReference type="InterPro" id="IPR040086">
    <property type="entry name" value="MJ0683-like"/>
</dbReference>
<feature type="compositionally biased region" description="Polar residues" evidence="6">
    <location>
        <begin position="737"/>
        <end position="749"/>
    </location>
</feature>
<feature type="region of interest" description="Disordered" evidence="6">
    <location>
        <begin position="624"/>
        <end position="809"/>
    </location>
</feature>
<dbReference type="InterPro" id="IPR058240">
    <property type="entry name" value="rSAM_sf"/>
</dbReference>
<dbReference type="EMBL" id="BAAAQD010000031">
    <property type="protein sequence ID" value="GAA1561997.1"/>
    <property type="molecule type" value="Genomic_DNA"/>
</dbReference>
<feature type="compositionally biased region" description="Low complexity" evidence="6">
    <location>
        <begin position="655"/>
        <end position="687"/>
    </location>
</feature>
<evidence type="ECO:0000313" key="9">
    <source>
        <dbReference type="Proteomes" id="UP001501470"/>
    </source>
</evidence>
<accession>A0ABN2CP73</accession>
<dbReference type="Gene3D" id="2.170.16.10">
    <property type="entry name" value="Hedgehog/Intein (Hint) domain"/>
    <property type="match status" value="1"/>
</dbReference>
<keyword evidence="4" id="KW-0408">Iron</keyword>